<reference evidence="2 3" key="1">
    <citation type="submission" date="2020-04" db="EMBL/GenBank/DDBJ databases">
        <title>Description of novel Gluconacetobacter.</title>
        <authorList>
            <person name="Sombolestani A."/>
        </authorList>
    </citation>
    <scope>NUCLEOTIDE SEQUENCE [LARGE SCALE GENOMIC DNA]</scope>
    <source>
        <strain evidence="2 3">LMG 21311</strain>
    </source>
</reference>
<feature type="signal peptide" evidence="1">
    <location>
        <begin position="1"/>
        <end position="17"/>
    </location>
</feature>
<dbReference type="EMBL" id="JABEQF010000007">
    <property type="protein sequence ID" value="MBB2190586.1"/>
    <property type="molecule type" value="Genomic_DNA"/>
</dbReference>
<accession>A0A7W4JTE9</accession>
<sequence>MGSVWATIVLAASVANAAEPGAAQLPPAVSALKGCWQGDGEVMGKPVTITLSAKPIVQDAMFVVDVDSSAKADAHDRYSAHLIFGGGKPSTGNAAEQIVGFWADSFGGTFTATGNGVSHKDGFEMVYRYPEDTYVNRWRLIGGRLTWDIAARDDKGKETRFAGYSLARAECATGPS</sequence>
<dbReference type="Proteomes" id="UP000555756">
    <property type="component" value="Unassembled WGS sequence"/>
</dbReference>
<evidence type="ECO:0008006" key="4">
    <source>
        <dbReference type="Google" id="ProtNLM"/>
    </source>
</evidence>
<protein>
    <recommendedName>
        <fullName evidence="4">DUF1579 domain-containing protein</fullName>
    </recommendedName>
</protein>
<dbReference type="AlphaFoldDB" id="A0A7W4JTE9"/>
<evidence type="ECO:0000256" key="1">
    <source>
        <dbReference type="SAM" id="SignalP"/>
    </source>
</evidence>
<feature type="chain" id="PRO_5030684949" description="DUF1579 domain-containing protein" evidence="1">
    <location>
        <begin position="18"/>
        <end position="176"/>
    </location>
</feature>
<name>A0A7W4JTE9_9PROT</name>
<keyword evidence="1" id="KW-0732">Signal</keyword>
<keyword evidence="3" id="KW-1185">Reference proteome</keyword>
<evidence type="ECO:0000313" key="2">
    <source>
        <dbReference type="EMBL" id="MBB2190586.1"/>
    </source>
</evidence>
<gene>
    <name evidence="2" type="ORF">HLH34_11535</name>
</gene>
<proteinExistence type="predicted"/>
<evidence type="ECO:0000313" key="3">
    <source>
        <dbReference type="Proteomes" id="UP000555756"/>
    </source>
</evidence>
<comment type="caution">
    <text evidence="2">The sequence shown here is derived from an EMBL/GenBank/DDBJ whole genome shotgun (WGS) entry which is preliminary data.</text>
</comment>
<organism evidence="2 3">
    <name type="scientific">Gluconacetobacter azotocaptans</name>
    <dbReference type="NCBI Taxonomy" id="142834"/>
    <lineage>
        <taxon>Bacteria</taxon>
        <taxon>Pseudomonadati</taxon>
        <taxon>Pseudomonadota</taxon>
        <taxon>Alphaproteobacteria</taxon>
        <taxon>Acetobacterales</taxon>
        <taxon>Acetobacteraceae</taxon>
        <taxon>Gluconacetobacter</taxon>
    </lineage>
</organism>